<evidence type="ECO:0000256" key="2">
    <source>
        <dbReference type="ARBA" id="ARBA00023125"/>
    </source>
</evidence>
<organism evidence="6">
    <name type="scientific">Mycobacterium triplex</name>
    <dbReference type="NCBI Taxonomy" id="47839"/>
    <lineage>
        <taxon>Bacteria</taxon>
        <taxon>Bacillati</taxon>
        <taxon>Actinomycetota</taxon>
        <taxon>Actinomycetes</taxon>
        <taxon>Mycobacteriales</taxon>
        <taxon>Mycobacteriaceae</taxon>
        <taxon>Mycobacterium</taxon>
        <taxon>Mycobacterium simiae complex</taxon>
    </lineage>
</organism>
<feature type="domain" description="HTH tetR-type" evidence="5">
    <location>
        <begin position="14"/>
        <end position="74"/>
    </location>
</feature>
<dbReference type="PROSITE" id="PS50977">
    <property type="entry name" value="HTH_TETR_2"/>
    <property type="match status" value="1"/>
</dbReference>
<keyword evidence="3" id="KW-0804">Transcription</keyword>
<dbReference type="eggNOG" id="COG1309">
    <property type="taxonomic scope" value="Bacteria"/>
</dbReference>
<dbReference type="GO" id="GO:0003700">
    <property type="term" value="F:DNA-binding transcription factor activity"/>
    <property type="evidence" value="ECO:0007669"/>
    <property type="project" value="TreeGrafter"/>
</dbReference>
<reference evidence="6" key="2">
    <citation type="submission" date="2014-04" db="EMBL/GenBank/DDBJ databases">
        <authorList>
            <person name="Xu Y.W."/>
            <person name="Yang Q."/>
        </authorList>
    </citation>
    <scope>NUCLEOTIDE SEQUENCE</scope>
    <source>
        <strain evidence="6">DSM 44626</strain>
    </source>
</reference>
<dbReference type="PRINTS" id="PR00455">
    <property type="entry name" value="HTHTETR"/>
</dbReference>
<dbReference type="InterPro" id="IPR050109">
    <property type="entry name" value="HTH-type_TetR-like_transc_reg"/>
</dbReference>
<evidence type="ECO:0000256" key="3">
    <source>
        <dbReference type="ARBA" id="ARBA00023163"/>
    </source>
</evidence>
<feature type="DNA-binding region" description="H-T-H motif" evidence="4">
    <location>
        <begin position="37"/>
        <end position="56"/>
    </location>
</feature>
<dbReference type="AlphaFoldDB" id="A0A024K2P2"/>
<dbReference type="Proteomes" id="UP000028880">
    <property type="component" value="Unassembled WGS sequence"/>
</dbReference>
<keyword evidence="2 4" id="KW-0238">DNA-binding</keyword>
<gene>
    <name evidence="6" type="ORF">BN973_04728</name>
</gene>
<evidence type="ECO:0000259" key="5">
    <source>
        <dbReference type="PROSITE" id="PS50977"/>
    </source>
</evidence>
<dbReference type="OrthoDB" id="329481at2"/>
<dbReference type="SUPFAM" id="SSF48498">
    <property type="entry name" value="Tetracyclin repressor-like, C-terminal domain"/>
    <property type="match status" value="1"/>
</dbReference>
<evidence type="ECO:0000256" key="1">
    <source>
        <dbReference type="ARBA" id="ARBA00023015"/>
    </source>
</evidence>
<dbReference type="STRING" id="47839.BN973_04728"/>
<dbReference type="HOGENOM" id="CLU_069543_3_1_11"/>
<evidence type="ECO:0000256" key="4">
    <source>
        <dbReference type="PROSITE-ProRule" id="PRU00335"/>
    </source>
</evidence>
<sequence>MTSDARRRRGPKPTLSREMVIEAALDLVDSEGLSALNLRKLAARMGISAMTPYHYFDDKADLLAAMVGHALAPLASDLDPNLAWDKQIDAAMHDFHDTLTRHPGVVELIIAEADTVRLDDFRQALITTLRKAGLSRAHSADVLRSLTSYILGYTLLDRMRPEQPGRTDPPASFDMGLEMMMRSLREDVSARLRSGKSRPG</sequence>
<accession>A0A024K2P2</accession>
<keyword evidence="1" id="KW-0805">Transcription regulation</keyword>
<evidence type="ECO:0000313" key="6">
    <source>
        <dbReference type="EMBL" id="CDO90335.1"/>
    </source>
</evidence>
<dbReference type="InterPro" id="IPR001647">
    <property type="entry name" value="HTH_TetR"/>
</dbReference>
<dbReference type="InterPro" id="IPR009057">
    <property type="entry name" value="Homeodomain-like_sf"/>
</dbReference>
<reference evidence="6" key="1">
    <citation type="journal article" date="2014" name="Genome Announc.">
        <title>Draft Genome Sequence of Mycobacterium triplex DSM 44626.</title>
        <authorList>
            <person name="Sassi M."/>
            <person name="Croce O."/>
            <person name="Robert C."/>
            <person name="Raoult D."/>
            <person name="Drancourt M."/>
        </authorList>
    </citation>
    <scope>NUCLEOTIDE SEQUENCE [LARGE SCALE GENOMIC DNA]</scope>
    <source>
        <strain evidence="6">DSM 44626</strain>
    </source>
</reference>
<protein>
    <submittedName>
        <fullName evidence="6">TetR family transcriptional regulator</fullName>
    </submittedName>
</protein>
<dbReference type="InterPro" id="IPR036271">
    <property type="entry name" value="Tet_transcr_reg_TetR-rel_C_sf"/>
</dbReference>
<name>A0A024K2P2_9MYCO</name>
<dbReference type="Gene3D" id="1.10.357.10">
    <property type="entry name" value="Tetracycline Repressor, domain 2"/>
    <property type="match status" value="1"/>
</dbReference>
<dbReference type="PANTHER" id="PTHR30055:SF151">
    <property type="entry name" value="TRANSCRIPTIONAL REGULATORY PROTEIN"/>
    <property type="match status" value="1"/>
</dbReference>
<proteinExistence type="predicted"/>
<dbReference type="EMBL" id="HG964446">
    <property type="protein sequence ID" value="CDO90335.1"/>
    <property type="molecule type" value="Genomic_DNA"/>
</dbReference>
<dbReference type="Pfam" id="PF00440">
    <property type="entry name" value="TetR_N"/>
    <property type="match status" value="1"/>
</dbReference>
<dbReference type="PANTHER" id="PTHR30055">
    <property type="entry name" value="HTH-TYPE TRANSCRIPTIONAL REGULATOR RUTR"/>
    <property type="match status" value="1"/>
</dbReference>
<dbReference type="SUPFAM" id="SSF46689">
    <property type="entry name" value="Homeodomain-like"/>
    <property type="match status" value="1"/>
</dbReference>
<dbReference type="GO" id="GO:0000976">
    <property type="term" value="F:transcription cis-regulatory region binding"/>
    <property type="evidence" value="ECO:0007669"/>
    <property type="project" value="TreeGrafter"/>
</dbReference>